<gene>
    <name evidence="2" type="ORF">NUH88_03005</name>
</gene>
<evidence type="ECO:0000313" key="3">
    <source>
        <dbReference type="Proteomes" id="UP001060336"/>
    </source>
</evidence>
<name>A0A9J7ATP2_9PROT</name>
<dbReference type="AlphaFoldDB" id="A0A9J7ATP2"/>
<dbReference type="KEGG" id="naci:NUH88_03005"/>
<evidence type="ECO:0000256" key="1">
    <source>
        <dbReference type="SAM" id="MobiDB-lite"/>
    </source>
</evidence>
<accession>A0A9J7ATP2</accession>
<dbReference type="RefSeq" id="WP_257769881.1">
    <property type="nucleotide sequence ID" value="NZ_CP102480.1"/>
</dbReference>
<protein>
    <submittedName>
        <fullName evidence="2">Uncharacterized protein</fullName>
    </submittedName>
</protein>
<proteinExistence type="predicted"/>
<dbReference type="Proteomes" id="UP001060336">
    <property type="component" value="Chromosome"/>
</dbReference>
<reference evidence="2" key="1">
    <citation type="submission" date="2022-08" db="EMBL/GenBank/DDBJ databases">
        <title>Nisaea acidiphila sp. nov., isolated from a marine algal debris and emended description of the genus Nisaea Urios et al. 2008.</title>
        <authorList>
            <person name="Kwon K."/>
        </authorList>
    </citation>
    <scope>NUCLEOTIDE SEQUENCE</scope>
    <source>
        <strain evidence="2">MEBiC11861</strain>
    </source>
</reference>
<keyword evidence="3" id="KW-1185">Reference proteome</keyword>
<organism evidence="2 3">
    <name type="scientific">Nisaea acidiphila</name>
    <dbReference type="NCBI Taxonomy" id="1862145"/>
    <lineage>
        <taxon>Bacteria</taxon>
        <taxon>Pseudomonadati</taxon>
        <taxon>Pseudomonadota</taxon>
        <taxon>Alphaproteobacteria</taxon>
        <taxon>Rhodospirillales</taxon>
        <taxon>Thalassobaculaceae</taxon>
        <taxon>Nisaea</taxon>
    </lineage>
</organism>
<feature type="region of interest" description="Disordered" evidence="1">
    <location>
        <begin position="1"/>
        <end position="21"/>
    </location>
</feature>
<evidence type="ECO:0000313" key="2">
    <source>
        <dbReference type="EMBL" id="UUX50671.1"/>
    </source>
</evidence>
<dbReference type="EMBL" id="CP102480">
    <property type="protein sequence ID" value="UUX50671.1"/>
    <property type="molecule type" value="Genomic_DNA"/>
</dbReference>
<sequence>MTDREFNVPKPGEGRTASQVREEMAEHALREARAKAEKERALDAEKRKEYEDFMRRHFTEEDRLHYNRLAQKAVDAGLYELELVRFPASYLEDHGRRINNGESDWREHLCGYAKSLSDAFELLNEGRGFRLIARVLGYPGGMIGDIGLYISWES</sequence>